<proteinExistence type="predicted"/>
<protein>
    <submittedName>
        <fullName evidence="1">DUF6958 family protein</fullName>
    </submittedName>
</protein>
<keyword evidence="2" id="KW-1185">Reference proteome</keyword>
<name>A0ABW5QCN0_9BACI</name>
<dbReference type="RefSeq" id="WP_054754647.1">
    <property type="nucleotide sequence ID" value="NZ_JBHUMZ010000025.1"/>
</dbReference>
<accession>A0ABW5QCN0</accession>
<dbReference type="Pfam" id="PF22278">
    <property type="entry name" value="DUF6958"/>
    <property type="match status" value="1"/>
</dbReference>
<dbReference type="Proteomes" id="UP001597452">
    <property type="component" value="Unassembled WGS sequence"/>
</dbReference>
<comment type="caution">
    <text evidence="1">The sequence shown here is derived from an EMBL/GenBank/DDBJ whole genome shotgun (WGS) entry which is preliminary data.</text>
</comment>
<sequence length="94" mass="10838">MGNRIKLQHPNSDKHMQSIDKEKYNQIKDVILSVIEKHEGITFKELSKEVLTAVKDSFDGSPSWYCTAVKLDLEARGLIKRIDSKSPQRLKINR</sequence>
<reference evidence="2" key="1">
    <citation type="journal article" date="2019" name="Int. J. Syst. Evol. Microbiol.">
        <title>The Global Catalogue of Microorganisms (GCM) 10K type strain sequencing project: providing services to taxonomists for standard genome sequencing and annotation.</title>
        <authorList>
            <consortium name="The Broad Institute Genomics Platform"/>
            <consortium name="The Broad Institute Genome Sequencing Center for Infectious Disease"/>
            <person name="Wu L."/>
            <person name="Ma J."/>
        </authorList>
    </citation>
    <scope>NUCLEOTIDE SEQUENCE [LARGE SCALE GENOMIC DNA]</scope>
    <source>
        <strain evidence="2">TISTR 1571</strain>
    </source>
</reference>
<gene>
    <name evidence="1" type="ORF">ACFSW4_11785</name>
</gene>
<evidence type="ECO:0000313" key="2">
    <source>
        <dbReference type="Proteomes" id="UP001597452"/>
    </source>
</evidence>
<evidence type="ECO:0000313" key="1">
    <source>
        <dbReference type="EMBL" id="MFD2639551.1"/>
    </source>
</evidence>
<organism evidence="1 2">
    <name type="scientific">Piscibacillus salipiscarius</name>
    <dbReference type="NCBI Taxonomy" id="299480"/>
    <lineage>
        <taxon>Bacteria</taxon>
        <taxon>Bacillati</taxon>
        <taxon>Bacillota</taxon>
        <taxon>Bacilli</taxon>
        <taxon>Bacillales</taxon>
        <taxon>Bacillaceae</taxon>
        <taxon>Piscibacillus</taxon>
    </lineage>
</organism>
<dbReference type="InterPro" id="IPR054233">
    <property type="entry name" value="DUF6958"/>
</dbReference>
<dbReference type="EMBL" id="JBHUMZ010000025">
    <property type="protein sequence ID" value="MFD2639551.1"/>
    <property type="molecule type" value="Genomic_DNA"/>
</dbReference>